<feature type="compositionally biased region" description="Low complexity" evidence="1">
    <location>
        <begin position="17"/>
        <end position="28"/>
    </location>
</feature>
<organism evidence="2">
    <name type="scientific">Timema californicum</name>
    <name type="common">California timema</name>
    <name type="synonym">Walking stick</name>
    <dbReference type="NCBI Taxonomy" id="61474"/>
    <lineage>
        <taxon>Eukaryota</taxon>
        <taxon>Metazoa</taxon>
        <taxon>Ecdysozoa</taxon>
        <taxon>Arthropoda</taxon>
        <taxon>Hexapoda</taxon>
        <taxon>Insecta</taxon>
        <taxon>Pterygota</taxon>
        <taxon>Neoptera</taxon>
        <taxon>Polyneoptera</taxon>
        <taxon>Phasmatodea</taxon>
        <taxon>Timematodea</taxon>
        <taxon>Timematoidea</taxon>
        <taxon>Timematidae</taxon>
        <taxon>Timema</taxon>
    </lineage>
</organism>
<feature type="region of interest" description="Disordered" evidence="1">
    <location>
        <begin position="17"/>
        <end position="78"/>
    </location>
</feature>
<proteinExistence type="predicted"/>
<evidence type="ECO:0000313" key="2">
    <source>
        <dbReference type="EMBL" id="CAD7576863.1"/>
    </source>
</evidence>
<dbReference type="EMBL" id="OE184782">
    <property type="protein sequence ID" value="CAD7576863.1"/>
    <property type="molecule type" value="Genomic_DNA"/>
</dbReference>
<sequence>MAERNLAHNSEEIVRLLDAALSDNDAASETSDAPPEESDHDTNSDMSADDSDYVYSSGDSDDNDVDVPPRQPEPQPRVSAHVLLGRRTKKMIKNNVPPFKWSLDPPPTSREENFDLLMTSNKTHQKDGGATFVHATGTRNMVPHAPNASEECVRIIAPKRSSVMTALIDRECCDLSPSATQNKTNHHKVNTRHSARLSPAFYHTTIISPRLYLRNHYGECLTGRKKTINVPTAQH</sequence>
<dbReference type="AlphaFoldDB" id="A0A7R9PBB7"/>
<reference evidence="2" key="1">
    <citation type="submission" date="2020-11" db="EMBL/GenBank/DDBJ databases">
        <authorList>
            <person name="Tran Van P."/>
        </authorList>
    </citation>
    <scope>NUCLEOTIDE SEQUENCE</scope>
</reference>
<name>A0A7R9PBB7_TIMCA</name>
<evidence type="ECO:0000256" key="1">
    <source>
        <dbReference type="SAM" id="MobiDB-lite"/>
    </source>
</evidence>
<accession>A0A7R9PBB7</accession>
<protein>
    <submittedName>
        <fullName evidence="2">(California timema) hypothetical protein</fullName>
    </submittedName>
</protein>
<gene>
    <name evidence="2" type="ORF">TCMB3V08_LOCUS9423</name>
</gene>